<dbReference type="RefSeq" id="WP_217793503.1">
    <property type="nucleotide sequence ID" value="NZ_JAHSPG010000015.1"/>
</dbReference>
<proteinExistence type="predicted"/>
<evidence type="ECO:0000313" key="2">
    <source>
        <dbReference type="Proteomes" id="UP000812270"/>
    </source>
</evidence>
<gene>
    <name evidence="1" type="ORF">KTO63_19625</name>
</gene>
<dbReference type="EMBL" id="JAHSPG010000015">
    <property type="protein sequence ID" value="MBV4359389.1"/>
    <property type="molecule type" value="Genomic_DNA"/>
</dbReference>
<comment type="caution">
    <text evidence="1">The sequence shown here is derived from an EMBL/GenBank/DDBJ whole genome shotgun (WGS) entry which is preliminary data.</text>
</comment>
<protein>
    <submittedName>
        <fullName evidence="1">Uncharacterized protein</fullName>
    </submittedName>
</protein>
<organism evidence="1 2">
    <name type="scientific">Pinibacter aurantiacus</name>
    <dbReference type="NCBI Taxonomy" id="2851599"/>
    <lineage>
        <taxon>Bacteria</taxon>
        <taxon>Pseudomonadati</taxon>
        <taxon>Bacteroidota</taxon>
        <taxon>Chitinophagia</taxon>
        <taxon>Chitinophagales</taxon>
        <taxon>Chitinophagaceae</taxon>
        <taxon>Pinibacter</taxon>
    </lineage>
</organism>
<keyword evidence="2" id="KW-1185">Reference proteome</keyword>
<sequence length="129" mass="15433">MIKINELKEGDYVMADFEGQTKEGVVTELNHEDKEICVKTDVQTFWFKPEDLYPIPLDENQLVKLGFEKESYENNYTKFKKGPFRVLLNSKGFEDFEIWYREDHRLIKMPIAVHQLQNHYLQMTKVELV</sequence>
<accession>A0A9E2W5X4</accession>
<dbReference type="Proteomes" id="UP000812270">
    <property type="component" value="Unassembled WGS sequence"/>
</dbReference>
<evidence type="ECO:0000313" key="1">
    <source>
        <dbReference type="EMBL" id="MBV4359389.1"/>
    </source>
</evidence>
<dbReference type="AlphaFoldDB" id="A0A9E2W5X4"/>
<name>A0A9E2W5X4_9BACT</name>
<reference evidence="1" key="1">
    <citation type="submission" date="2021-06" db="EMBL/GenBank/DDBJ databases">
        <authorList>
            <person name="Huq M.A."/>
        </authorList>
    </citation>
    <scope>NUCLEOTIDE SEQUENCE</scope>
    <source>
        <strain evidence="1">MAH-26</strain>
    </source>
</reference>